<dbReference type="FunFam" id="3.30.54.20:FF:000001">
    <property type="entry name" value="Alanine--tRNA ligase"/>
    <property type="match status" value="1"/>
</dbReference>
<dbReference type="GO" id="GO:0000049">
    <property type="term" value="F:tRNA binding"/>
    <property type="evidence" value="ECO:0007669"/>
    <property type="project" value="UniProtKB-KW"/>
</dbReference>
<dbReference type="InterPro" id="IPR018165">
    <property type="entry name" value="Ala-tRNA-synth_IIc_core"/>
</dbReference>
<dbReference type="HAMAP" id="MF_00036_B">
    <property type="entry name" value="Ala_tRNA_synth_B"/>
    <property type="match status" value="1"/>
</dbReference>
<dbReference type="GO" id="GO:0002161">
    <property type="term" value="F:aminoacyl-tRNA deacylase activity"/>
    <property type="evidence" value="ECO:0007669"/>
    <property type="project" value="TreeGrafter"/>
</dbReference>
<dbReference type="InterPro" id="IPR002318">
    <property type="entry name" value="Ala-tRNA-lgiase_IIc"/>
</dbReference>
<gene>
    <name evidence="14" type="primary">alaS</name>
    <name evidence="17" type="ORF">Tfer_1083</name>
</gene>
<dbReference type="GO" id="GO:0005829">
    <property type="term" value="C:cytosol"/>
    <property type="evidence" value="ECO:0007669"/>
    <property type="project" value="TreeGrafter"/>
</dbReference>
<feature type="binding site" evidence="14">
    <location>
        <position position="573"/>
    </location>
    <ligand>
        <name>Zn(2+)</name>
        <dbReference type="ChEBI" id="CHEBI:29105"/>
    </ligand>
</feature>
<accession>A0A0L6W4A1</accession>
<evidence type="ECO:0000256" key="15">
    <source>
        <dbReference type="SAM" id="Coils"/>
    </source>
</evidence>
<evidence type="ECO:0000256" key="13">
    <source>
        <dbReference type="ARBA" id="ARBA00048300"/>
    </source>
</evidence>
<dbReference type="SUPFAM" id="SSF101353">
    <property type="entry name" value="Putative anticodon-binding domain of alanyl-tRNA synthetase (AlaRS)"/>
    <property type="match status" value="1"/>
</dbReference>
<proteinExistence type="inferred from homology"/>
<dbReference type="PANTHER" id="PTHR11777">
    <property type="entry name" value="ALANYL-TRNA SYNTHETASE"/>
    <property type="match status" value="1"/>
</dbReference>
<dbReference type="GO" id="GO:0016740">
    <property type="term" value="F:transferase activity"/>
    <property type="evidence" value="ECO:0007669"/>
    <property type="project" value="UniProtKB-ARBA"/>
</dbReference>
<feature type="binding site" evidence="14">
    <location>
        <position position="671"/>
    </location>
    <ligand>
        <name>Zn(2+)</name>
        <dbReference type="ChEBI" id="CHEBI:29105"/>
    </ligand>
</feature>
<evidence type="ECO:0000256" key="12">
    <source>
        <dbReference type="ARBA" id="ARBA00024779"/>
    </source>
</evidence>
<keyword evidence="10 14" id="KW-0648">Protein biosynthesis</keyword>
<evidence type="ECO:0000256" key="11">
    <source>
        <dbReference type="ARBA" id="ARBA00023146"/>
    </source>
</evidence>
<dbReference type="GO" id="GO:0005524">
    <property type="term" value="F:ATP binding"/>
    <property type="evidence" value="ECO:0007669"/>
    <property type="project" value="UniProtKB-UniRule"/>
</dbReference>
<dbReference type="RefSeq" id="WP_052217185.1">
    <property type="nucleotide sequence ID" value="NZ_LGTE01000005.1"/>
</dbReference>
<dbReference type="FunFam" id="3.30.930.10:FF:000004">
    <property type="entry name" value="Alanine--tRNA ligase"/>
    <property type="match status" value="1"/>
</dbReference>
<keyword evidence="5 14" id="KW-0479">Metal-binding</keyword>
<keyword evidence="4 14" id="KW-0436">Ligase</keyword>
<dbReference type="GO" id="GO:0006419">
    <property type="term" value="P:alanyl-tRNA aminoacylation"/>
    <property type="evidence" value="ECO:0007669"/>
    <property type="project" value="UniProtKB-UniRule"/>
</dbReference>
<dbReference type="InterPro" id="IPR018162">
    <property type="entry name" value="Ala-tRNA-ligase_IIc_anticod-bd"/>
</dbReference>
<dbReference type="EMBL" id="LGTE01000005">
    <property type="protein sequence ID" value="KNZ70208.1"/>
    <property type="molecule type" value="Genomic_DNA"/>
</dbReference>
<keyword evidence="3 14" id="KW-0820">tRNA-binding</keyword>
<evidence type="ECO:0000256" key="9">
    <source>
        <dbReference type="ARBA" id="ARBA00022884"/>
    </source>
</evidence>
<dbReference type="Gene3D" id="3.10.310.40">
    <property type="match status" value="1"/>
</dbReference>
<dbReference type="Pfam" id="PF07973">
    <property type="entry name" value="tRNA_SAD"/>
    <property type="match status" value="1"/>
</dbReference>
<keyword evidence="6 14" id="KW-0547">Nucleotide-binding</keyword>
<dbReference type="InterPro" id="IPR003156">
    <property type="entry name" value="DHHA1_dom"/>
</dbReference>
<keyword evidence="8 14" id="KW-0067">ATP-binding</keyword>
<dbReference type="FunFam" id="3.30.980.10:FF:000004">
    <property type="entry name" value="Alanine--tRNA ligase, cytoplasmic"/>
    <property type="match status" value="1"/>
</dbReference>
<dbReference type="GO" id="GO:0140096">
    <property type="term" value="F:catalytic activity, acting on a protein"/>
    <property type="evidence" value="ECO:0007669"/>
    <property type="project" value="UniProtKB-ARBA"/>
</dbReference>
<dbReference type="Gene3D" id="6.10.250.550">
    <property type="match status" value="1"/>
</dbReference>
<dbReference type="NCBIfam" id="TIGR00344">
    <property type="entry name" value="alaS"/>
    <property type="match status" value="1"/>
</dbReference>
<evidence type="ECO:0000256" key="7">
    <source>
        <dbReference type="ARBA" id="ARBA00022833"/>
    </source>
</evidence>
<sequence>MTGNEIREKFLKFFENRGHTIIASSSLVPHDDPTLLFTNAGMNQFKEVFLGLDRRPYKRATTSQKCVRAGGKHNDLDTVGRTARHHTFFEMLGNFSFGDYFKREAITYAWQFLTEELGLPKDRLYATVYRDDEEAAQLWQEIAGLPPERVIRLGEKDNFWSMGDTGPCGPCSEVLIDRGEEFKCAADNCAIGACDCDRWLEIWNLVFMQYNRDESGEMTPLPKPSIDTGMGLERIASVMQKVNSNFDTDLFKPIMAKVEELSGSVYYQDERGFPFRVIADHARACTFLISDGVLPSNEGRGYVLRRILRRAVRFGKVLGIEKPFLYQMVGVVADLMGDAYPEIREKQTYVEQVIKIEEERFHETLHEGMRLVSDIVEKVKAEGRQSISGQEAFLLYDTYGFPLDLTEDIAEEHGLTVDKDGFAAAMEEQRTRARAARQDEAMLAGQELYAEVGQKLGATEFTGYSELETRANVVALIVDKKFRHEVRAGEQVEVIMDRTCFYGESGGQVGDRGILESNRGAVIKVTDTKKTFNGLTVHLGVVEKGSVSFGDVMDARVDARRRKQIARNHSVTHLLHKALKEVLGDHVNQAGSLVEPERLRFDFTHFRAVTPEELQKVEDRVNEMILANLDVHAFETSLDEAKALGATALFGEKYGEKVRVVKMGDYSMELCGGTHLRSTGEAGLFKILSESGIGAGLRRIEAVTGEGTLRYIAEQEARLKDIARLVKSSPAEVVKRVENIVDNLREKEKELEQLQARLAREESQNLMDKVKEVAGVKVLAVPTGAPDMDALRHMGDMLRDKLGSGIVVLGATLGDKVNFVAMVTKDLVAKGAHAGNIIKEVARVAGGGGGGRPDMAQAGGKDPAKLEAALQKAYEVIEQQLQGK</sequence>
<keyword evidence="9 14" id="KW-0694">RNA-binding</keyword>
<name>A0A0L6W4A1_9FIRM</name>
<evidence type="ECO:0000256" key="2">
    <source>
        <dbReference type="ARBA" id="ARBA00008226"/>
    </source>
</evidence>
<evidence type="ECO:0000256" key="8">
    <source>
        <dbReference type="ARBA" id="ARBA00022840"/>
    </source>
</evidence>
<dbReference type="SUPFAM" id="SSF55681">
    <property type="entry name" value="Class II aaRS and biotin synthetases"/>
    <property type="match status" value="1"/>
</dbReference>
<comment type="similarity">
    <text evidence="2 14">Belongs to the class-II aminoacyl-tRNA synthetase family.</text>
</comment>
<evidence type="ECO:0000256" key="14">
    <source>
        <dbReference type="HAMAP-Rule" id="MF_00036"/>
    </source>
</evidence>
<dbReference type="InterPro" id="IPR045864">
    <property type="entry name" value="aa-tRNA-synth_II/BPL/LPL"/>
</dbReference>
<evidence type="ECO:0000256" key="6">
    <source>
        <dbReference type="ARBA" id="ARBA00022741"/>
    </source>
</evidence>
<dbReference type="SUPFAM" id="SSF55186">
    <property type="entry name" value="ThrRS/AlaRS common domain"/>
    <property type="match status" value="1"/>
</dbReference>
<feature type="binding site" evidence="14">
    <location>
        <position position="675"/>
    </location>
    <ligand>
        <name>Zn(2+)</name>
        <dbReference type="ChEBI" id="CHEBI:29105"/>
    </ligand>
</feature>
<dbReference type="InterPro" id="IPR012947">
    <property type="entry name" value="tRNA_SAD"/>
</dbReference>
<keyword evidence="15" id="KW-0175">Coiled coil</keyword>
<dbReference type="PATRIC" id="fig|281456.6.peg.1150"/>
<organism evidence="17 18">
    <name type="scientific">Thermincola ferriacetica</name>
    <dbReference type="NCBI Taxonomy" id="281456"/>
    <lineage>
        <taxon>Bacteria</taxon>
        <taxon>Bacillati</taxon>
        <taxon>Bacillota</taxon>
        <taxon>Clostridia</taxon>
        <taxon>Eubacteriales</taxon>
        <taxon>Thermincolaceae</taxon>
        <taxon>Thermincola</taxon>
    </lineage>
</organism>
<evidence type="ECO:0000259" key="16">
    <source>
        <dbReference type="PROSITE" id="PS50860"/>
    </source>
</evidence>
<dbReference type="GO" id="GO:0004813">
    <property type="term" value="F:alanine-tRNA ligase activity"/>
    <property type="evidence" value="ECO:0007669"/>
    <property type="project" value="UniProtKB-UniRule"/>
</dbReference>
<evidence type="ECO:0000256" key="3">
    <source>
        <dbReference type="ARBA" id="ARBA00022555"/>
    </source>
</evidence>
<comment type="caution">
    <text evidence="17">The sequence shown here is derived from an EMBL/GenBank/DDBJ whole genome shotgun (WGS) entry which is preliminary data.</text>
</comment>
<dbReference type="GO" id="GO:0008270">
    <property type="term" value="F:zinc ion binding"/>
    <property type="evidence" value="ECO:0007669"/>
    <property type="project" value="UniProtKB-UniRule"/>
</dbReference>
<evidence type="ECO:0000256" key="4">
    <source>
        <dbReference type="ARBA" id="ARBA00022598"/>
    </source>
</evidence>
<dbReference type="InterPro" id="IPR018164">
    <property type="entry name" value="Ala-tRNA-synth_IIc_N"/>
</dbReference>
<evidence type="ECO:0000313" key="18">
    <source>
        <dbReference type="Proteomes" id="UP000037175"/>
    </source>
</evidence>
<evidence type="ECO:0000256" key="10">
    <source>
        <dbReference type="ARBA" id="ARBA00022917"/>
    </source>
</evidence>
<dbReference type="InterPro" id="IPR023033">
    <property type="entry name" value="Ala_tRNA_ligase_euk/bac"/>
</dbReference>
<dbReference type="InterPro" id="IPR018163">
    <property type="entry name" value="Thr/Ala-tRNA-synth_IIc_edit"/>
</dbReference>
<dbReference type="Gene3D" id="3.30.54.20">
    <property type="match status" value="1"/>
</dbReference>
<dbReference type="FunFam" id="2.40.30.130:FF:000001">
    <property type="entry name" value="Alanine--tRNA ligase"/>
    <property type="match status" value="1"/>
</dbReference>
<reference evidence="18" key="1">
    <citation type="submission" date="2015-07" db="EMBL/GenBank/DDBJ databases">
        <title>Complete Genome of Thermincola ferriacetica strain Z-0001T.</title>
        <authorList>
            <person name="Lusk B."/>
            <person name="Badalamenti J.P."/>
            <person name="Parameswaran P."/>
            <person name="Bond D.R."/>
            <person name="Torres C.I."/>
        </authorList>
    </citation>
    <scope>NUCLEOTIDE SEQUENCE [LARGE SCALE GENOMIC DNA]</scope>
    <source>
        <strain evidence="18">Z-0001</strain>
    </source>
</reference>
<feature type="coiled-coil region" evidence="15">
    <location>
        <begin position="734"/>
        <end position="764"/>
    </location>
</feature>
<dbReference type="PANTHER" id="PTHR11777:SF9">
    <property type="entry name" value="ALANINE--TRNA LIGASE, CYTOPLASMIC"/>
    <property type="match status" value="1"/>
</dbReference>
<dbReference type="SUPFAM" id="SSF50447">
    <property type="entry name" value="Translation proteins"/>
    <property type="match status" value="1"/>
</dbReference>
<evidence type="ECO:0000313" key="17">
    <source>
        <dbReference type="EMBL" id="KNZ70208.1"/>
    </source>
</evidence>
<dbReference type="EC" id="6.1.1.7" evidence="14"/>
<dbReference type="Gene3D" id="3.30.980.10">
    <property type="entry name" value="Threonyl-trna Synthetase, Chain A, domain 2"/>
    <property type="match status" value="1"/>
</dbReference>
<dbReference type="Proteomes" id="UP000037175">
    <property type="component" value="Unassembled WGS sequence"/>
</dbReference>
<keyword evidence="7 14" id="KW-0862">Zinc</keyword>
<keyword evidence="11 14" id="KW-0030">Aminoacyl-tRNA synthetase</keyword>
<dbReference type="CDD" id="cd00673">
    <property type="entry name" value="AlaRS_core"/>
    <property type="match status" value="1"/>
</dbReference>
<dbReference type="Pfam" id="PF01411">
    <property type="entry name" value="tRNA-synt_2c"/>
    <property type="match status" value="1"/>
</dbReference>
<comment type="catalytic activity">
    <reaction evidence="13 14">
        <text>tRNA(Ala) + L-alanine + ATP = L-alanyl-tRNA(Ala) + AMP + diphosphate</text>
        <dbReference type="Rhea" id="RHEA:12540"/>
        <dbReference type="Rhea" id="RHEA-COMP:9657"/>
        <dbReference type="Rhea" id="RHEA-COMP:9923"/>
        <dbReference type="ChEBI" id="CHEBI:30616"/>
        <dbReference type="ChEBI" id="CHEBI:33019"/>
        <dbReference type="ChEBI" id="CHEBI:57972"/>
        <dbReference type="ChEBI" id="CHEBI:78442"/>
        <dbReference type="ChEBI" id="CHEBI:78497"/>
        <dbReference type="ChEBI" id="CHEBI:456215"/>
        <dbReference type="EC" id="6.1.1.7"/>
    </reaction>
</comment>
<dbReference type="InterPro" id="IPR009000">
    <property type="entry name" value="Transl_B-barrel_sf"/>
</dbReference>
<comment type="cofactor">
    <cofactor evidence="14">
        <name>Zn(2+)</name>
        <dbReference type="ChEBI" id="CHEBI:29105"/>
    </cofactor>
    <text evidence="14">Binds 1 zinc ion per subunit.</text>
</comment>
<dbReference type="FunFam" id="3.10.310.40:FF:000001">
    <property type="entry name" value="Alanine--tRNA ligase"/>
    <property type="match status" value="1"/>
</dbReference>
<comment type="subcellular location">
    <subcellularLocation>
        <location evidence="1 14">Cytoplasm</location>
    </subcellularLocation>
</comment>
<dbReference type="AlphaFoldDB" id="A0A0L6W4A1"/>
<dbReference type="Gene3D" id="3.30.930.10">
    <property type="entry name" value="Bira Bifunctional Protein, Domain 2"/>
    <property type="match status" value="1"/>
</dbReference>
<dbReference type="Gene3D" id="2.40.30.130">
    <property type="match status" value="1"/>
</dbReference>
<evidence type="ECO:0000256" key="1">
    <source>
        <dbReference type="ARBA" id="ARBA00004496"/>
    </source>
</evidence>
<dbReference type="InterPro" id="IPR050058">
    <property type="entry name" value="Ala-tRNA_ligase"/>
</dbReference>
<protein>
    <recommendedName>
        <fullName evidence="14">Alanine--tRNA ligase</fullName>
        <ecNumber evidence="14">6.1.1.7</ecNumber>
    </recommendedName>
    <alternativeName>
        <fullName evidence="14">Alanyl-tRNA synthetase</fullName>
        <shortName evidence="14">AlaRS</shortName>
    </alternativeName>
</protein>
<keyword evidence="18" id="KW-1185">Reference proteome</keyword>
<comment type="domain">
    <text evidence="14">Consists of three domains; the N-terminal catalytic domain, the editing domain and the C-terminal C-Ala domain. The editing domain removes incorrectly charged amino acids, while the C-Ala domain, along with tRNA(Ala), serves as a bridge to cooperatively bring together the editing and aminoacylation centers thus stimulating deacylation of misacylated tRNAs.</text>
</comment>
<dbReference type="PROSITE" id="PS50860">
    <property type="entry name" value="AA_TRNA_LIGASE_II_ALA"/>
    <property type="match status" value="1"/>
</dbReference>
<comment type="function">
    <text evidence="12 14">Catalyzes the attachment of alanine to tRNA(Ala) in a two-step reaction: alanine is first activated by ATP to form Ala-AMP and then transferred to the acceptor end of tRNA(Ala). Also edits incorrectly charged Ser-tRNA(Ala) and Gly-tRNA(Ala) via its editing domain.</text>
</comment>
<evidence type="ECO:0000256" key="5">
    <source>
        <dbReference type="ARBA" id="ARBA00022723"/>
    </source>
</evidence>
<dbReference type="SMART" id="SM00863">
    <property type="entry name" value="tRNA_SAD"/>
    <property type="match status" value="1"/>
</dbReference>
<feature type="binding site" evidence="14">
    <location>
        <position position="569"/>
    </location>
    <ligand>
        <name>Zn(2+)</name>
        <dbReference type="ChEBI" id="CHEBI:29105"/>
    </ligand>
</feature>
<dbReference type="Pfam" id="PF02272">
    <property type="entry name" value="DHHA1"/>
    <property type="match status" value="1"/>
</dbReference>
<feature type="domain" description="Alanyl-transfer RNA synthetases family profile" evidence="16">
    <location>
        <begin position="1"/>
        <end position="714"/>
    </location>
</feature>
<keyword evidence="14" id="KW-0963">Cytoplasm</keyword>
<dbReference type="PRINTS" id="PR00980">
    <property type="entry name" value="TRNASYNTHALA"/>
</dbReference>